<feature type="chain" id="PRO_5040908788" evidence="7">
    <location>
        <begin position="19"/>
        <end position="472"/>
    </location>
</feature>
<dbReference type="SUPFAM" id="SSF53649">
    <property type="entry name" value="Alkaline phosphatase-like"/>
    <property type="match status" value="1"/>
</dbReference>
<name>A0A9X3FF21_9BACT</name>
<comment type="similarity">
    <text evidence="2">Belongs to the sulfatase family.</text>
</comment>
<dbReference type="PANTHER" id="PTHR42693">
    <property type="entry name" value="ARYLSULFATASE FAMILY MEMBER"/>
    <property type="match status" value="1"/>
</dbReference>
<dbReference type="Gene3D" id="3.30.1120.10">
    <property type="match status" value="1"/>
</dbReference>
<evidence type="ECO:0000256" key="6">
    <source>
        <dbReference type="ARBA" id="ARBA00022837"/>
    </source>
</evidence>
<comment type="cofactor">
    <cofactor evidence="1">
        <name>Ca(2+)</name>
        <dbReference type="ChEBI" id="CHEBI:29108"/>
    </cofactor>
</comment>
<keyword evidence="6" id="KW-0106">Calcium</keyword>
<dbReference type="PANTHER" id="PTHR42693:SF42">
    <property type="entry name" value="ARYLSULFATASE G"/>
    <property type="match status" value="1"/>
</dbReference>
<evidence type="ECO:0000259" key="8">
    <source>
        <dbReference type="Pfam" id="PF00884"/>
    </source>
</evidence>
<feature type="domain" description="Sulfatase N-terminal" evidence="8">
    <location>
        <begin position="23"/>
        <end position="361"/>
    </location>
</feature>
<keyword evidence="3" id="KW-0479">Metal-binding</keyword>
<keyword evidence="10" id="KW-1185">Reference proteome</keyword>
<keyword evidence="4 7" id="KW-0732">Signal</keyword>
<dbReference type="GO" id="GO:0046872">
    <property type="term" value="F:metal ion binding"/>
    <property type="evidence" value="ECO:0007669"/>
    <property type="project" value="UniProtKB-KW"/>
</dbReference>
<evidence type="ECO:0000256" key="5">
    <source>
        <dbReference type="ARBA" id="ARBA00022801"/>
    </source>
</evidence>
<evidence type="ECO:0000256" key="4">
    <source>
        <dbReference type="ARBA" id="ARBA00022729"/>
    </source>
</evidence>
<dbReference type="Gene3D" id="3.40.720.10">
    <property type="entry name" value="Alkaline Phosphatase, subunit A"/>
    <property type="match status" value="1"/>
</dbReference>
<keyword evidence="5" id="KW-0378">Hydrolase</keyword>
<dbReference type="PROSITE" id="PS00523">
    <property type="entry name" value="SULFATASE_1"/>
    <property type="match status" value="1"/>
</dbReference>
<dbReference type="Proteomes" id="UP001145087">
    <property type="component" value="Unassembled WGS sequence"/>
</dbReference>
<evidence type="ECO:0000313" key="10">
    <source>
        <dbReference type="Proteomes" id="UP001145087"/>
    </source>
</evidence>
<evidence type="ECO:0000256" key="2">
    <source>
        <dbReference type="ARBA" id="ARBA00008779"/>
    </source>
</evidence>
<proteinExistence type="inferred from homology"/>
<comment type="caution">
    <text evidence="9">The sequence shown here is derived from an EMBL/GenBank/DDBJ whole genome shotgun (WGS) entry which is preliminary data.</text>
</comment>
<reference evidence="9" key="1">
    <citation type="submission" date="2022-11" db="EMBL/GenBank/DDBJ databases">
        <title>Marilongibacter aestuarii gen. nov., sp. nov., isolated from tidal flat sediment.</title>
        <authorList>
            <person name="Jiayan W."/>
        </authorList>
    </citation>
    <scope>NUCLEOTIDE SEQUENCE</scope>
    <source>
        <strain evidence="9">Z1-6</strain>
    </source>
</reference>
<protein>
    <submittedName>
        <fullName evidence="9">Sulfatase</fullName>
    </submittedName>
</protein>
<evidence type="ECO:0000256" key="7">
    <source>
        <dbReference type="SAM" id="SignalP"/>
    </source>
</evidence>
<dbReference type="GO" id="GO:0004065">
    <property type="term" value="F:arylsulfatase activity"/>
    <property type="evidence" value="ECO:0007669"/>
    <property type="project" value="TreeGrafter"/>
</dbReference>
<dbReference type="Pfam" id="PF00884">
    <property type="entry name" value="Sulfatase"/>
    <property type="match status" value="1"/>
</dbReference>
<dbReference type="AlphaFoldDB" id="A0A9X3FF21"/>
<dbReference type="PROSITE" id="PS51257">
    <property type="entry name" value="PROKAR_LIPOPROTEIN"/>
    <property type="match status" value="1"/>
</dbReference>
<evidence type="ECO:0000256" key="1">
    <source>
        <dbReference type="ARBA" id="ARBA00001913"/>
    </source>
</evidence>
<evidence type="ECO:0000313" key="9">
    <source>
        <dbReference type="EMBL" id="MCY1721523.1"/>
    </source>
</evidence>
<dbReference type="RefSeq" id="WP_343333852.1">
    <property type="nucleotide sequence ID" value="NZ_JAPOHD010000027.1"/>
</dbReference>
<dbReference type="InterPro" id="IPR017850">
    <property type="entry name" value="Alkaline_phosphatase_core_sf"/>
</dbReference>
<evidence type="ECO:0000256" key="3">
    <source>
        <dbReference type="ARBA" id="ARBA00022723"/>
    </source>
</evidence>
<dbReference type="InterPro" id="IPR000917">
    <property type="entry name" value="Sulfatase_N"/>
</dbReference>
<dbReference type="InterPro" id="IPR050738">
    <property type="entry name" value="Sulfatase"/>
</dbReference>
<feature type="signal peptide" evidence="7">
    <location>
        <begin position="1"/>
        <end position="18"/>
    </location>
</feature>
<accession>A0A9X3FF21</accession>
<dbReference type="InterPro" id="IPR024607">
    <property type="entry name" value="Sulfatase_CS"/>
</dbReference>
<organism evidence="9 10">
    <name type="scientific">Draconibacterium aestuarii</name>
    <dbReference type="NCBI Taxonomy" id="2998507"/>
    <lineage>
        <taxon>Bacteria</taxon>
        <taxon>Pseudomonadati</taxon>
        <taxon>Bacteroidota</taxon>
        <taxon>Bacteroidia</taxon>
        <taxon>Marinilabiliales</taxon>
        <taxon>Prolixibacteraceae</taxon>
        <taxon>Draconibacterium</taxon>
    </lineage>
</organism>
<dbReference type="EMBL" id="JAPOHD010000027">
    <property type="protein sequence ID" value="MCY1721523.1"/>
    <property type="molecule type" value="Genomic_DNA"/>
</dbReference>
<dbReference type="CDD" id="cd16144">
    <property type="entry name" value="ARS_like"/>
    <property type="match status" value="1"/>
</dbReference>
<sequence length="472" mass="52932">MKKPLVVIILCLFLFACTKEKQPNFVFILVDDLGWADVKCNHPQSFYDTPNIDKLAQSGVRFTNAYAANPVCSPTRAALMTGKHPNRVNITDWIPGNDPKKRQLLGTVDSNELALNEITIAEKLKEKGYKTGFFGKWHLGDTGFFPEDQGFDINIGGHHMGHPPGGYYSPYNNPKLPDGPEGEYLTDRLTNESIQFIQQNKKEPFLLYLAFYTVHTPIQAAQKHIQKYETKRAQLEITEVPHQKEGMGWTKMIQENAAYASMVAAMDENVGRVLQALKEQGLDENTWVIFTSDNGGLSTLYRENAPTSNSPLRAGKGWCYEGGIRAPLIISGPDITEPGKTVDQPAISMDYFTTVLNLAGIEHQNNDGENLLPVLTSSGSLQRDELFWHYPHYHGSAWTPGSALRKGDWKLIVFYEDNRTELYNLATDPGEQTDIAEQNPEKVAELKAILDNKLADTNARFPIPNPDYDPRD</sequence>
<gene>
    <name evidence="9" type="ORF">OU798_14300</name>
</gene>